<dbReference type="OrthoDB" id="9803916at2"/>
<dbReference type="CDD" id="cd07713">
    <property type="entry name" value="DHPS-like_MBL-fold"/>
    <property type="match status" value="1"/>
</dbReference>
<gene>
    <name evidence="2" type="ORF">SAMN02745199_0967</name>
</gene>
<dbReference type="Gene3D" id="3.60.15.10">
    <property type="entry name" value="Ribonuclease Z/Hydroxyacylglutathione hydrolase-like"/>
    <property type="match status" value="1"/>
</dbReference>
<dbReference type="PANTHER" id="PTHR13754">
    <property type="entry name" value="METALLO-BETA-LACTAMASE SUPERFAMILY PROTEIN"/>
    <property type="match status" value="1"/>
</dbReference>
<dbReference type="InterPro" id="IPR041712">
    <property type="entry name" value="DHPS-like_MBL-fold"/>
</dbReference>
<feature type="domain" description="Metallo-beta-lactamase" evidence="1">
    <location>
        <begin position="19"/>
        <end position="236"/>
    </location>
</feature>
<dbReference type="EMBL" id="FQXN01000003">
    <property type="protein sequence ID" value="SHH39838.1"/>
    <property type="molecule type" value="Genomic_DNA"/>
</dbReference>
<dbReference type="STRING" id="1123380.SAMN02745199_0967"/>
<dbReference type="Pfam" id="PF00753">
    <property type="entry name" value="Lactamase_B"/>
    <property type="match status" value="1"/>
</dbReference>
<dbReference type="SMART" id="SM00849">
    <property type="entry name" value="Lactamase_B"/>
    <property type="match status" value="1"/>
</dbReference>
<dbReference type="RefSeq" id="WP_073072837.1">
    <property type="nucleotide sequence ID" value="NZ_FQXN01000003.1"/>
</dbReference>
<dbReference type="InterPro" id="IPR052926">
    <property type="entry name" value="Metallo-beta-lactamase_dom"/>
</dbReference>
<reference evidence="3" key="1">
    <citation type="submission" date="2016-11" db="EMBL/GenBank/DDBJ databases">
        <authorList>
            <person name="Varghese N."/>
            <person name="Submissions S."/>
        </authorList>
    </citation>
    <scope>NUCLEOTIDE SEQUENCE [LARGE SCALE GENOMIC DNA]</scope>
    <source>
        <strain evidence="3">DSM 15807</strain>
    </source>
</reference>
<sequence length="269" mass="30653">MKVWVLVNDKSEAKYGSEHGFSVFVKYGDKKILFDTGQSNLFFENAKKLGLNLRKLDAVVISHGHYDHGNGLEYLLKETGPKQVFVGRGFFNHRYSEKRYVGLRHNREYYEKLGGEFRVVEKDFELFKGIKIVTAAPMITFEQPEKRFRIEDEFKKLKQDLFEDELYLSIGTSDGIVVITGCSHRGIVNIVSHLSKNGKIKAVIGGFHLLNKTDNELYKISKSLNTFHVESIYPCHCTGSKAINILKKNLKAKVEECLTGSFLEFDGGN</sequence>
<dbReference type="PANTHER" id="PTHR13754:SF13">
    <property type="entry name" value="METALLO-BETA-LACTAMASE SUPERFAMILY PROTEIN (AFU_ORTHOLOGUE AFUA_3G07630)"/>
    <property type="match status" value="1"/>
</dbReference>
<name>A0A1M5SNI2_9BACT</name>
<organism evidence="2 3">
    <name type="scientific">Thermosipho atlanticus DSM 15807</name>
    <dbReference type="NCBI Taxonomy" id="1123380"/>
    <lineage>
        <taxon>Bacteria</taxon>
        <taxon>Thermotogati</taxon>
        <taxon>Thermotogota</taxon>
        <taxon>Thermotogae</taxon>
        <taxon>Thermotogales</taxon>
        <taxon>Fervidobacteriaceae</taxon>
        <taxon>Thermosipho</taxon>
    </lineage>
</organism>
<dbReference type="Proteomes" id="UP000242592">
    <property type="component" value="Unassembled WGS sequence"/>
</dbReference>
<proteinExistence type="predicted"/>
<dbReference type="GO" id="GO:0016740">
    <property type="term" value="F:transferase activity"/>
    <property type="evidence" value="ECO:0007669"/>
    <property type="project" value="TreeGrafter"/>
</dbReference>
<evidence type="ECO:0000259" key="1">
    <source>
        <dbReference type="SMART" id="SM00849"/>
    </source>
</evidence>
<dbReference type="AlphaFoldDB" id="A0A1M5SNI2"/>
<keyword evidence="3" id="KW-1185">Reference proteome</keyword>
<dbReference type="InterPro" id="IPR001279">
    <property type="entry name" value="Metallo-B-lactamas"/>
</dbReference>
<evidence type="ECO:0000313" key="3">
    <source>
        <dbReference type="Proteomes" id="UP000242592"/>
    </source>
</evidence>
<protein>
    <submittedName>
        <fullName evidence="2">7,8-dihydropterin-6-yl-methyl-4-(Beta-D-ribofuranosyl)aminobenzene 5'-phosphate synthase</fullName>
    </submittedName>
</protein>
<accession>A0A1M5SNI2</accession>
<dbReference type="SUPFAM" id="SSF56281">
    <property type="entry name" value="Metallo-hydrolase/oxidoreductase"/>
    <property type="match status" value="1"/>
</dbReference>
<evidence type="ECO:0000313" key="2">
    <source>
        <dbReference type="EMBL" id="SHH39838.1"/>
    </source>
</evidence>
<dbReference type="InterPro" id="IPR036866">
    <property type="entry name" value="RibonucZ/Hydroxyglut_hydro"/>
</dbReference>